<reference evidence="1 2" key="1">
    <citation type="submission" date="2020-05" db="EMBL/GenBank/DDBJ databases">
        <authorList>
            <person name="Carlin C.R."/>
        </authorList>
    </citation>
    <scope>NUCLEOTIDE SEQUENCE [LARGE SCALE GENOMIC DNA]</scope>
    <source>
        <strain evidence="1 2">FSL W9-0585</strain>
    </source>
</reference>
<keyword evidence="2" id="KW-1185">Reference proteome</keyword>
<name>A0A7W1YHC8_9LIST</name>
<gene>
    <name evidence="1" type="ORF">HPK16_14785</name>
</gene>
<evidence type="ECO:0000313" key="1">
    <source>
        <dbReference type="EMBL" id="MBA3927602.1"/>
    </source>
</evidence>
<accession>A0A7W1YHC8</accession>
<evidence type="ECO:0008006" key="3">
    <source>
        <dbReference type="Google" id="ProtNLM"/>
    </source>
</evidence>
<protein>
    <recommendedName>
        <fullName evidence="3">Quinate/shikimate 5-dehydrogenase/glutamyl-tRNA reductase domain-containing protein</fullName>
    </recommendedName>
</protein>
<dbReference type="EMBL" id="JABJVM010000021">
    <property type="protein sequence ID" value="MBA3927602.1"/>
    <property type="molecule type" value="Genomic_DNA"/>
</dbReference>
<dbReference type="Gene3D" id="3.40.50.720">
    <property type="entry name" value="NAD(P)-binding Rossmann-like Domain"/>
    <property type="match status" value="1"/>
</dbReference>
<organism evidence="1 2">
    <name type="scientific">Listeria rustica</name>
    <dbReference type="NCBI Taxonomy" id="2713503"/>
    <lineage>
        <taxon>Bacteria</taxon>
        <taxon>Bacillati</taxon>
        <taxon>Bacillota</taxon>
        <taxon>Bacilli</taxon>
        <taxon>Bacillales</taxon>
        <taxon>Listeriaceae</taxon>
        <taxon>Listeria</taxon>
    </lineage>
</organism>
<reference evidence="1 2" key="2">
    <citation type="submission" date="2020-08" db="EMBL/GenBank/DDBJ databases">
        <title>Listeria ohnekaius sp. nov. and Listeria portnoyii sp. nov. isolated from non-agricultural and natural environments.</title>
        <authorList>
            <person name="Weller D."/>
            <person name="Belias A.M."/>
            <person name="Liao J."/>
            <person name="Guo S."/>
            <person name="Orsi R.H."/>
            <person name="Wiedmann M."/>
        </authorList>
    </citation>
    <scope>NUCLEOTIDE SEQUENCE [LARGE SCALE GENOMIC DNA]</scope>
    <source>
        <strain evidence="1 2">FSL W9-0585</strain>
    </source>
</reference>
<comment type="caution">
    <text evidence="1">The sequence shown here is derived from an EMBL/GenBank/DDBJ whole genome shotgun (WGS) entry which is preliminary data.</text>
</comment>
<dbReference type="AlphaFoldDB" id="A0A7W1YHC8"/>
<proteinExistence type="predicted"/>
<evidence type="ECO:0000313" key="2">
    <source>
        <dbReference type="Proteomes" id="UP000548787"/>
    </source>
</evidence>
<dbReference type="SUPFAM" id="SSF51735">
    <property type="entry name" value="NAD(P)-binding Rossmann-fold domains"/>
    <property type="match status" value="1"/>
</dbReference>
<dbReference type="InterPro" id="IPR036291">
    <property type="entry name" value="NAD(P)-bd_dom_sf"/>
</dbReference>
<dbReference type="Proteomes" id="UP000548787">
    <property type="component" value="Unassembled WGS sequence"/>
</dbReference>
<dbReference type="RefSeq" id="WP_181677682.1">
    <property type="nucleotide sequence ID" value="NZ_JABJVM010000021.1"/>
</dbReference>
<sequence length="307" mass="34019">MEALIRLKQKNLTDYEYMILTSTANKTNTNQMLPDRLSSEGSILNIQVSTEEFVVAVLQLVDGVIPHIFIDVERKQAINLWEIASETCHDSAVHPLKANDITVDAATSIIIKELQNNFDQRTVMIYGTGNLATKTALKLAELGMYVTLSGGDVSKVTRIVQVLNDILPAYTPWPIQVFHENKTGKVDVLISAISAQKILDETWLDYLQADGFALDMGLNNFSEQFIDEILLSERALYRVDIQAKIGTAILDLKTEDYFFSKIRGKIKWLDQTAVAGGIIGNENDVVLNRVTPPYVVIGTSNGTGGLK</sequence>